<dbReference type="GO" id="GO:0030313">
    <property type="term" value="C:cell envelope"/>
    <property type="evidence" value="ECO:0007669"/>
    <property type="project" value="UniProtKB-SubCell"/>
</dbReference>
<dbReference type="RefSeq" id="WP_091039834.1">
    <property type="nucleotide sequence ID" value="NZ_FNAD01000017.1"/>
</dbReference>
<dbReference type="Proteomes" id="UP000198949">
    <property type="component" value="Unassembled WGS sequence"/>
</dbReference>
<dbReference type="NCBIfam" id="TIGR03851">
    <property type="entry name" value="chitin_NgcE"/>
    <property type="match status" value="1"/>
</dbReference>
<comment type="similarity">
    <text evidence="2">Belongs to the bacterial solute-binding protein 1 family.</text>
</comment>
<dbReference type="STRING" id="58114.SAMN05216270_117145"/>
<evidence type="ECO:0000256" key="3">
    <source>
        <dbReference type="ARBA" id="ARBA00022448"/>
    </source>
</evidence>
<dbReference type="OrthoDB" id="8663148at2"/>
<evidence type="ECO:0000256" key="1">
    <source>
        <dbReference type="ARBA" id="ARBA00004196"/>
    </source>
</evidence>
<dbReference type="PROSITE" id="PS51318">
    <property type="entry name" value="TAT"/>
    <property type="match status" value="1"/>
</dbReference>
<keyword evidence="3" id="KW-0813">Transport</keyword>
<evidence type="ECO:0000313" key="8">
    <source>
        <dbReference type="Proteomes" id="UP000198949"/>
    </source>
</evidence>
<dbReference type="InterPro" id="IPR006311">
    <property type="entry name" value="TAT_signal"/>
</dbReference>
<evidence type="ECO:0000256" key="4">
    <source>
        <dbReference type="ARBA" id="ARBA00022729"/>
    </source>
</evidence>
<evidence type="ECO:0000313" key="7">
    <source>
        <dbReference type="EMBL" id="SDE30150.1"/>
    </source>
</evidence>
<dbReference type="InterPro" id="IPR022386">
    <property type="entry name" value="Chitin_NgcE"/>
</dbReference>
<dbReference type="AlphaFoldDB" id="A0A1G7BU46"/>
<dbReference type="PANTHER" id="PTHR43649:SF31">
    <property type="entry name" value="SN-GLYCEROL-3-PHOSPHATE-BINDING PERIPLASMIC PROTEIN UGPB"/>
    <property type="match status" value="1"/>
</dbReference>
<dbReference type="SUPFAM" id="SSF53850">
    <property type="entry name" value="Periplasmic binding protein-like II"/>
    <property type="match status" value="1"/>
</dbReference>
<name>A0A1G7BU46_9ACTN</name>
<dbReference type="Pfam" id="PF01547">
    <property type="entry name" value="SBP_bac_1"/>
    <property type="match status" value="1"/>
</dbReference>
<evidence type="ECO:0000256" key="5">
    <source>
        <dbReference type="SAM" id="MobiDB-lite"/>
    </source>
</evidence>
<gene>
    <name evidence="7" type="ORF">SAMN05216270_117145</name>
</gene>
<sequence>MTITPADRQAIFTRRNLFGATAAGLAATSLGACATSGGDDEADEVTVGDDAENPFGVDGSAPLDVVIFDGGFGQEYAVAHQAMYNEAFPDAEITSLATQQIGETQQPRFAEGKPADVLDNSGASQLPMDSLVSDGELAELTPLLDAPSYDDPEVTVGDTLREGVLKAGTFNGKVYALNYVFNAWTIWYDAKLFRDQGWTPPTTWDEMIALCPTIQAAGIAPWTYAGQHPVYLYDMYLMLAGRHGGVQVLKDIDNLVADAWSNPSLVAAAEALRNLGDSGYLLSGSAGIDHIQSQTAFNNNEAAFLPCGSWLPNEQKAIAPEGFEYAPMGVPYLEGSVQPGLISAGGDEPFVVPKNATNLAGAYEYLRIMLSQEGSQIFSDAVSAATIVKGVELENETARMTDALVQNPEDMFQPQFRYWYKKMDDEMRPALGQLINAETTAQEFLDRMQSVADEVAADDTIEKFTHED</sequence>
<keyword evidence="4 6" id="KW-0732">Signal</keyword>
<organism evidence="7 8">
    <name type="scientific">Glycomyces harbinensis</name>
    <dbReference type="NCBI Taxonomy" id="58114"/>
    <lineage>
        <taxon>Bacteria</taxon>
        <taxon>Bacillati</taxon>
        <taxon>Actinomycetota</taxon>
        <taxon>Actinomycetes</taxon>
        <taxon>Glycomycetales</taxon>
        <taxon>Glycomycetaceae</taxon>
        <taxon>Glycomyces</taxon>
    </lineage>
</organism>
<dbReference type="EMBL" id="FNAD01000017">
    <property type="protein sequence ID" value="SDE30150.1"/>
    <property type="molecule type" value="Genomic_DNA"/>
</dbReference>
<accession>A0A1G7BU46</accession>
<dbReference type="InterPro" id="IPR050490">
    <property type="entry name" value="Bact_solute-bd_prot1"/>
</dbReference>
<reference evidence="8" key="1">
    <citation type="submission" date="2016-10" db="EMBL/GenBank/DDBJ databases">
        <authorList>
            <person name="Varghese N."/>
            <person name="Submissions S."/>
        </authorList>
    </citation>
    <scope>NUCLEOTIDE SEQUENCE [LARGE SCALE GENOMIC DNA]</scope>
    <source>
        <strain evidence="8">CGMCC 4.3516</strain>
    </source>
</reference>
<dbReference type="Gene3D" id="3.40.190.10">
    <property type="entry name" value="Periplasmic binding protein-like II"/>
    <property type="match status" value="2"/>
</dbReference>
<evidence type="ECO:0000256" key="6">
    <source>
        <dbReference type="SAM" id="SignalP"/>
    </source>
</evidence>
<evidence type="ECO:0000256" key="2">
    <source>
        <dbReference type="ARBA" id="ARBA00008520"/>
    </source>
</evidence>
<comment type="subcellular location">
    <subcellularLocation>
        <location evidence="1">Cell envelope</location>
    </subcellularLocation>
</comment>
<dbReference type="PANTHER" id="PTHR43649">
    <property type="entry name" value="ARABINOSE-BINDING PROTEIN-RELATED"/>
    <property type="match status" value="1"/>
</dbReference>
<feature type="region of interest" description="Disordered" evidence="5">
    <location>
        <begin position="103"/>
        <end position="125"/>
    </location>
</feature>
<protein>
    <submittedName>
        <fullName evidence="7">N-acetylglucosamine transport system substrate-binding protein</fullName>
    </submittedName>
</protein>
<feature type="signal peptide" evidence="6">
    <location>
        <begin position="1"/>
        <end position="34"/>
    </location>
</feature>
<proteinExistence type="inferred from homology"/>
<feature type="chain" id="PRO_5011511943" evidence="6">
    <location>
        <begin position="35"/>
        <end position="468"/>
    </location>
</feature>
<dbReference type="InterPro" id="IPR006059">
    <property type="entry name" value="SBP"/>
</dbReference>
<keyword evidence="8" id="KW-1185">Reference proteome</keyword>